<accession>W0FQX8</accession>
<dbReference type="PROSITE" id="PS00211">
    <property type="entry name" value="ABC_TRANSPORTER_1"/>
    <property type="match status" value="1"/>
</dbReference>
<keyword evidence="2 8" id="KW-0813">Transport</keyword>
<dbReference type="Pfam" id="PF00005">
    <property type="entry name" value="ABC_tran"/>
    <property type="match status" value="1"/>
</dbReference>
<dbReference type="NCBIfam" id="TIGR04521">
    <property type="entry name" value="ECF_ATPase_2"/>
    <property type="match status" value="1"/>
</dbReference>
<dbReference type="InterPro" id="IPR017871">
    <property type="entry name" value="ABC_transporter-like_CS"/>
</dbReference>
<dbReference type="CDD" id="cd03225">
    <property type="entry name" value="ABC_cobalt_CbiO_domain1"/>
    <property type="match status" value="1"/>
</dbReference>
<keyword evidence="6" id="KW-1278">Translocase</keyword>
<dbReference type="PANTHER" id="PTHR43553:SF27">
    <property type="entry name" value="ENERGY-COUPLING FACTOR TRANSPORTER ATP-BINDING PROTEIN ECFA2"/>
    <property type="match status" value="1"/>
</dbReference>
<reference evidence="10" key="1">
    <citation type="journal article" date="2013" name="PLoS ONE">
        <title>Metagenomic insights into the carbohydrate-active enzymes carried by the microorganisms adhering to solid digesta in the rumen of cows.</title>
        <authorList>
            <person name="Wang L."/>
            <person name="Hatem A."/>
            <person name="Catalyurek U.V."/>
            <person name="Morrison M."/>
            <person name="Yu Z."/>
        </authorList>
    </citation>
    <scope>NUCLEOTIDE SEQUENCE</scope>
</reference>
<dbReference type="GO" id="GO:0016887">
    <property type="term" value="F:ATP hydrolysis activity"/>
    <property type="evidence" value="ECO:0007669"/>
    <property type="project" value="InterPro"/>
</dbReference>
<dbReference type="EMBL" id="KC246834">
    <property type="protein sequence ID" value="AHF25405.1"/>
    <property type="molecule type" value="Genomic_DNA"/>
</dbReference>
<dbReference type="InterPro" id="IPR003439">
    <property type="entry name" value="ABC_transporter-like_ATP-bd"/>
</dbReference>
<dbReference type="GO" id="GO:0043190">
    <property type="term" value="C:ATP-binding cassette (ABC) transporter complex"/>
    <property type="evidence" value="ECO:0007669"/>
    <property type="project" value="TreeGrafter"/>
</dbReference>
<comment type="subunit">
    <text evidence="8">Forms a stable energy-coupling factor (ECF) transporter complex composed of 2 membrane-embedded substrate-binding proteins (S component), 2 ATP-binding proteins (A component) and 2 transmembrane proteins (T component).</text>
</comment>
<keyword evidence="7 8" id="KW-0472">Membrane</keyword>
<dbReference type="InterPro" id="IPR015856">
    <property type="entry name" value="ABC_transpr_CbiO/EcfA_su"/>
</dbReference>
<evidence type="ECO:0000256" key="1">
    <source>
        <dbReference type="ARBA" id="ARBA00004202"/>
    </source>
</evidence>
<dbReference type="GO" id="GO:0042626">
    <property type="term" value="F:ATPase-coupled transmembrane transporter activity"/>
    <property type="evidence" value="ECO:0007669"/>
    <property type="project" value="TreeGrafter"/>
</dbReference>
<evidence type="ECO:0000256" key="6">
    <source>
        <dbReference type="ARBA" id="ARBA00022967"/>
    </source>
</evidence>
<dbReference type="InterPro" id="IPR050095">
    <property type="entry name" value="ECF_ABC_transporter_ATP-bd"/>
</dbReference>
<evidence type="ECO:0000256" key="4">
    <source>
        <dbReference type="ARBA" id="ARBA00022741"/>
    </source>
</evidence>
<dbReference type="EC" id="7.-.-.-" evidence="8"/>
<keyword evidence="4 8" id="KW-0547">Nucleotide-binding</keyword>
<organism evidence="10">
    <name type="scientific">uncultured bacterium Contig137</name>
    <dbReference type="NCBI Taxonomy" id="1393421"/>
    <lineage>
        <taxon>Bacteria</taxon>
        <taxon>environmental samples</taxon>
    </lineage>
</organism>
<evidence type="ECO:0000256" key="7">
    <source>
        <dbReference type="ARBA" id="ARBA00023136"/>
    </source>
</evidence>
<feature type="domain" description="ABC transporter" evidence="9">
    <location>
        <begin position="5"/>
        <end position="246"/>
    </location>
</feature>
<dbReference type="InterPro" id="IPR003593">
    <property type="entry name" value="AAA+_ATPase"/>
</dbReference>
<comment type="subcellular location">
    <subcellularLocation>
        <location evidence="1 8">Cell membrane</location>
        <topology evidence="1 8">Peripheral membrane protein</topology>
    </subcellularLocation>
</comment>
<sequence length="288" mass="31415">MSHAIEVTGLSHYYSYGTPSQVAAIKDINLTIDKGEAIGIIGHTGSGKSTLISHLNGLLKPSEGKVLLDGEDIRKDKETLRASRFKVGLCFQYPEYQLFEETVFKDIAYGPRNMKLSDEEIKERVFRAAKYAGVKEELLDKSPFDLSGGEKRRAAIAGVLAMEPEVLVLDEPAAGLDPAGRKSLIELIRNYRESTGSTVITVSHSMEDITRLADRIIVMNAGTIAMDGTVDEVFSHADELRKMGLNVPEITCVFSALRERGIDVPANVYSVEEGAEILRALAGRGAAE</sequence>
<keyword evidence="3 8" id="KW-1003">Cell membrane</keyword>
<evidence type="ECO:0000256" key="2">
    <source>
        <dbReference type="ARBA" id="ARBA00022448"/>
    </source>
</evidence>
<dbReference type="FunFam" id="3.40.50.300:FF:000224">
    <property type="entry name" value="Energy-coupling factor transporter ATP-binding protein EcfA"/>
    <property type="match status" value="1"/>
</dbReference>
<protein>
    <recommendedName>
        <fullName evidence="8">Energy-coupling factor transporter ATP-binding protein EcfA2</fullName>
        <ecNumber evidence="8">7.-.-.-</ecNumber>
    </recommendedName>
</protein>
<evidence type="ECO:0000256" key="3">
    <source>
        <dbReference type="ARBA" id="ARBA00022475"/>
    </source>
</evidence>
<dbReference type="InterPro" id="IPR030946">
    <property type="entry name" value="EcfA2"/>
</dbReference>
<dbReference type="GO" id="GO:0005524">
    <property type="term" value="F:ATP binding"/>
    <property type="evidence" value="ECO:0007669"/>
    <property type="project" value="UniProtKB-UniRule"/>
</dbReference>
<comment type="similarity">
    <text evidence="8">Belongs to the ABC transporter superfamily. Energy-coupling factor EcfA family.</text>
</comment>
<dbReference type="PANTHER" id="PTHR43553">
    <property type="entry name" value="HEAVY METAL TRANSPORTER"/>
    <property type="match status" value="1"/>
</dbReference>
<dbReference type="Gene3D" id="3.40.50.300">
    <property type="entry name" value="P-loop containing nucleotide triphosphate hydrolases"/>
    <property type="match status" value="1"/>
</dbReference>
<dbReference type="InterPro" id="IPR027417">
    <property type="entry name" value="P-loop_NTPase"/>
</dbReference>
<evidence type="ECO:0000256" key="5">
    <source>
        <dbReference type="ARBA" id="ARBA00022840"/>
    </source>
</evidence>
<evidence type="ECO:0000256" key="8">
    <source>
        <dbReference type="RuleBase" id="RU365104"/>
    </source>
</evidence>
<proteinExistence type="inferred from homology"/>
<dbReference type="AlphaFoldDB" id="W0FQX8"/>
<keyword evidence="5 8" id="KW-0067">ATP-binding</keyword>
<dbReference type="SMART" id="SM00382">
    <property type="entry name" value="AAA"/>
    <property type="match status" value="1"/>
</dbReference>
<dbReference type="SUPFAM" id="SSF52540">
    <property type="entry name" value="P-loop containing nucleoside triphosphate hydrolases"/>
    <property type="match status" value="1"/>
</dbReference>
<comment type="function">
    <text evidence="8">ATP-binding (A) component of a common energy-coupling factor (ECF) ABC-transporter complex.</text>
</comment>
<dbReference type="PROSITE" id="PS50893">
    <property type="entry name" value="ABC_TRANSPORTER_2"/>
    <property type="match status" value="1"/>
</dbReference>
<evidence type="ECO:0000313" key="10">
    <source>
        <dbReference type="EMBL" id="AHF25405.1"/>
    </source>
</evidence>
<name>W0FQX8_9BACT</name>
<evidence type="ECO:0000259" key="9">
    <source>
        <dbReference type="PROSITE" id="PS50893"/>
    </source>
</evidence>